<name>A0ABW3F6X3_9PROT</name>
<dbReference type="EMBL" id="JBHTKB010000001">
    <property type="protein sequence ID" value="MFD0912566.1"/>
    <property type="molecule type" value="Genomic_DNA"/>
</dbReference>
<accession>A0ABW3F6X3</accession>
<proteinExistence type="predicted"/>
<sequence>MSTNTKTQLSLTVIMLWSFLICIPMQPSKFYKDDHQFSSLKEIVPSRFDDWEEIDLSNTGGIVDPTSSSLVNQIYNQTLSRTYINKVTQQTIMLSIAYGEDQSDSRELHIPDACYPAQGFLLSEKNDVVLDTARGQIKARKLLATQSSRVEPLIYWITMSDNQVRKGYDSKLTQLKLGLRGFIPDGFVVRVSTINESVKDAYQLEEQFINSLLLSLKPDALVRLTGLNPDVSGGK</sequence>
<evidence type="ECO:0000313" key="2">
    <source>
        <dbReference type="EMBL" id="MFD0912566.1"/>
    </source>
</evidence>
<organism evidence="2 3">
    <name type="scientific">Methylophilus luteus</name>
    <dbReference type="NCBI Taxonomy" id="640108"/>
    <lineage>
        <taxon>Bacteria</taxon>
        <taxon>Pseudomonadati</taxon>
        <taxon>Pseudomonadota</taxon>
        <taxon>Betaproteobacteria</taxon>
        <taxon>Nitrosomonadales</taxon>
        <taxon>Methylophilaceae</taxon>
        <taxon>Methylophilus</taxon>
    </lineage>
</organism>
<dbReference type="Pfam" id="PF11984">
    <property type="entry name" value="DUF3485"/>
    <property type="match status" value="1"/>
</dbReference>
<dbReference type="RefSeq" id="WP_379055619.1">
    <property type="nucleotide sequence ID" value="NZ_JBHTKB010000001.1"/>
</dbReference>
<evidence type="ECO:0000313" key="3">
    <source>
        <dbReference type="Proteomes" id="UP001597128"/>
    </source>
</evidence>
<dbReference type="Proteomes" id="UP001597128">
    <property type="component" value="Unassembled WGS sequence"/>
</dbReference>
<dbReference type="InterPro" id="IPR054653">
    <property type="entry name" value="EpsI_type_B_pred"/>
</dbReference>
<dbReference type="InterPro" id="IPR014263">
    <property type="entry name" value="Methanolan_biosynth_EpsI"/>
</dbReference>
<keyword evidence="3" id="KW-1185">Reference proteome</keyword>
<dbReference type="NCBIfam" id="NF045609">
    <property type="entry name" value="EpsI_type_B"/>
    <property type="match status" value="1"/>
</dbReference>
<comment type="caution">
    <text evidence="2">The sequence shown here is derived from an EMBL/GenBank/DDBJ whole genome shotgun (WGS) entry which is preliminary data.</text>
</comment>
<gene>
    <name evidence="2" type="primary">epsI</name>
    <name evidence="2" type="ORF">ACFQ1Z_03300</name>
</gene>
<protein>
    <submittedName>
        <fullName evidence="2">Exosortase-associated protein EpsI, B-type</fullName>
    </submittedName>
</protein>
<evidence type="ECO:0000259" key="1">
    <source>
        <dbReference type="Pfam" id="PF11984"/>
    </source>
</evidence>
<dbReference type="NCBIfam" id="TIGR02914">
    <property type="entry name" value="EpsI_fam"/>
    <property type="match status" value="1"/>
</dbReference>
<reference evidence="3" key="1">
    <citation type="journal article" date="2019" name="Int. J. Syst. Evol. Microbiol.">
        <title>The Global Catalogue of Microorganisms (GCM) 10K type strain sequencing project: providing services to taxonomists for standard genome sequencing and annotation.</title>
        <authorList>
            <consortium name="The Broad Institute Genomics Platform"/>
            <consortium name="The Broad Institute Genome Sequencing Center for Infectious Disease"/>
            <person name="Wu L."/>
            <person name="Ma J."/>
        </authorList>
    </citation>
    <scope>NUCLEOTIDE SEQUENCE [LARGE SCALE GENOMIC DNA]</scope>
    <source>
        <strain evidence="3">CCUG 58412</strain>
    </source>
</reference>
<feature type="domain" description="Methanolan biosynthesis EpsI" evidence="1">
    <location>
        <begin position="11"/>
        <end position="217"/>
    </location>
</feature>